<sequence length="894" mass="99453">MEICRETCCKIKFACFANCSNIHTCPEQCSAHLLNDQIEMFNMQSFIAKGGLDFEVDMESQNFSTTNDAETVPSELLFPLFTSASGTESYATDKGQEISNRFAMSVGSMSAINFGESVPCLFSADLYGASLSTNPTPEVLAMQTSRFPSRHPMCRSDFKDVIMSTFTQFNCPRDLHPDAGANTREISDDQEGPRGRGEYKSDPADGETALVFSNEPSIETETSIAASPSQKLYYVEVMRRGETNSKLRPPPPHPQDDASQSSLNTIDSELQCQAVSSDFVIIGFSLMASHYGRKFKDAFTCQKIKLESRRRSANCLNIVILRANRGEVRWVWNGAGMQERKKRQILKKTRRPASSSDAIPTYENFGATPLRIEPGFDENWRFEMNFVSISSSALNSNGSTDFCVDLRSDLRSNLTCTAQRHDGNTGRLARRSDEALGVRVSVAPDSRAMYVLVSLHQSVVRKWVNGNLLPRPKLQPVAASPHPAPRAYVAPTQGHASQYRIPYRTGLCLSQSCRQSRRHSVGVSIYSMLMSYAQYRNGAAEYVCKNLAAPAVHTRRTQQEPVTRVEPGETGCIAATHERAARHPLHTCCAAKCTTTNSSGENVGNFDSDVGISISGDLATLGVGAISCRAGQASELRVCLTNGLRRLGLVFDAEKCRRERKKKVKPNFLDFVTDKTCVAPRRFCLGVQVLHSPGPAEDLTRPVARISFLSPEYCNHLRAVHGTLRNFFRKSRFKYTPVHDEEISELALPERGSSVVQNVLTLPAVHGKVSTLEINLRKKSLPMPTRILMGAPSGIRPAKSIAMDGLWCHILTSNKKLQDFRLGCFMTSTHSHATSEIDWHRYDLFHEVTVRWRRKLLPLHTSRPPVAQSVGAPPFHVWYERLWVRIPGKARALI</sequence>
<dbReference type="EMBL" id="JARBHB010000014">
    <property type="protein sequence ID" value="KAJ8869014.1"/>
    <property type="molecule type" value="Genomic_DNA"/>
</dbReference>
<name>A0ABQ9G9B0_9NEOP</name>
<protein>
    <submittedName>
        <fullName evidence="2">Uncharacterized protein</fullName>
    </submittedName>
</protein>
<reference evidence="2 3" key="1">
    <citation type="submission" date="2023-02" db="EMBL/GenBank/DDBJ databases">
        <title>LHISI_Scaffold_Assembly.</title>
        <authorList>
            <person name="Stuart O.P."/>
            <person name="Cleave R."/>
            <person name="Magrath M.J.L."/>
            <person name="Mikheyev A.S."/>
        </authorList>
    </citation>
    <scope>NUCLEOTIDE SEQUENCE [LARGE SCALE GENOMIC DNA]</scope>
    <source>
        <strain evidence="2">Daus_M_001</strain>
        <tissue evidence="2">Leg muscle</tissue>
    </source>
</reference>
<organism evidence="2 3">
    <name type="scientific">Dryococelus australis</name>
    <dbReference type="NCBI Taxonomy" id="614101"/>
    <lineage>
        <taxon>Eukaryota</taxon>
        <taxon>Metazoa</taxon>
        <taxon>Ecdysozoa</taxon>
        <taxon>Arthropoda</taxon>
        <taxon>Hexapoda</taxon>
        <taxon>Insecta</taxon>
        <taxon>Pterygota</taxon>
        <taxon>Neoptera</taxon>
        <taxon>Polyneoptera</taxon>
        <taxon>Phasmatodea</taxon>
        <taxon>Verophasmatodea</taxon>
        <taxon>Anareolatae</taxon>
        <taxon>Phasmatidae</taxon>
        <taxon>Eurycanthinae</taxon>
        <taxon>Dryococelus</taxon>
    </lineage>
</organism>
<comment type="caution">
    <text evidence="2">The sequence shown here is derived from an EMBL/GenBank/DDBJ whole genome shotgun (WGS) entry which is preliminary data.</text>
</comment>
<gene>
    <name evidence="2" type="ORF">PR048_030560</name>
</gene>
<feature type="region of interest" description="Disordered" evidence="1">
    <location>
        <begin position="243"/>
        <end position="262"/>
    </location>
</feature>
<dbReference type="Proteomes" id="UP001159363">
    <property type="component" value="Chromosome 13"/>
</dbReference>
<accession>A0ABQ9G9B0</accession>
<feature type="region of interest" description="Disordered" evidence="1">
    <location>
        <begin position="174"/>
        <end position="207"/>
    </location>
</feature>
<proteinExistence type="predicted"/>
<keyword evidence="3" id="KW-1185">Reference proteome</keyword>
<feature type="compositionally biased region" description="Basic and acidic residues" evidence="1">
    <location>
        <begin position="185"/>
        <end position="203"/>
    </location>
</feature>
<evidence type="ECO:0000256" key="1">
    <source>
        <dbReference type="SAM" id="MobiDB-lite"/>
    </source>
</evidence>
<evidence type="ECO:0000313" key="3">
    <source>
        <dbReference type="Proteomes" id="UP001159363"/>
    </source>
</evidence>
<evidence type="ECO:0000313" key="2">
    <source>
        <dbReference type="EMBL" id="KAJ8869014.1"/>
    </source>
</evidence>